<comment type="caution">
    <text evidence="1">The sequence shown here is derived from an EMBL/GenBank/DDBJ whole genome shotgun (WGS) entry which is preliminary data.</text>
</comment>
<dbReference type="AlphaFoldDB" id="A0A2S5ZYW1"/>
<dbReference type="EMBL" id="PSZD01000023">
    <property type="protein sequence ID" value="PPJ23596.1"/>
    <property type="molecule type" value="Genomic_DNA"/>
</dbReference>
<proteinExistence type="predicted"/>
<protein>
    <submittedName>
        <fullName evidence="1">Uncharacterized protein</fullName>
    </submittedName>
</protein>
<evidence type="ECO:0000313" key="1">
    <source>
        <dbReference type="EMBL" id="PPJ23596.1"/>
    </source>
</evidence>
<name>A0A2S5ZYW1_9NOCA</name>
<reference evidence="1 2" key="1">
    <citation type="submission" date="2018-02" db="EMBL/GenBank/DDBJ databases">
        <title>8 Nocardia nova and 1 Nocardia cyriacigeorgica strain used for evolution to TMP-SMX.</title>
        <authorList>
            <person name="Mehta H."/>
            <person name="Weng J."/>
            <person name="Shamoo Y."/>
        </authorList>
    </citation>
    <scope>NUCLEOTIDE SEQUENCE [LARGE SCALE GENOMIC DNA]</scope>
    <source>
        <strain evidence="1 2">BAA2227</strain>
    </source>
</reference>
<organism evidence="1 2">
    <name type="scientific">Nocardia nova</name>
    <dbReference type="NCBI Taxonomy" id="37330"/>
    <lineage>
        <taxon>Bacteria</taxon>
        <taxon>Bacillati</taxon>
        <taxon>Actinomycetota</taxon>
        <taxon>Actinomycetes</taxon>
        <taxon>Mycobacteriales</taxon>
        <taxon>Nocardiaceae</taxon>
        <taxon>Nocardia</taxon>
    </lineage>
</organism>
<accession>A0A2S5ZYW1</accession>
<evidence type="ECO:0000313" key="2">
    <source>
        <dbReference type="Proteomes" id="UP000238356"/>
    </source>
</evidence>
<sequence length="173" mass="18870">MQLIPTVHWTTTSWGCGVTTVIDTSLTDRCERYRRIFHLPATVDDAARHIVLEVGQQFGAVTMPADLGERVLRQLTQSGLVTPVVHHPRARRWTFITGPSCSAGVSTSVAAELFRLYTTVACTGSHVVLPSAEDERTGYRIWVQTPDHLDAVVPMAAVVEAARLSAVPPAPSR</sequence>
<gene>
    <name evidence="1" type="ORF">C5F51_28045</name>
</gene>
<dbReference type="Proteomes" id="UP000238356">
    <property type="component" value="Unassembled WGS sequence"/>
</dbReference>
<keyword evidence="2" id="KW-1185">Reference proteome</keyword>